<evidence type="ECO:0000256" key="2">
    <source>
        <dbReference type="ARBA" id="ARBA00022614"/>
    </source>
</evidence>
<sequence>MAKRSCVQDRVATALSPDVLSHVIPFIPDADSVINLLTSLQPIESLDDLDFLLQFLLQARDADIDVWPTLQVSSKRKEAPAVLRAVAKYYSRIEVIQSVDLSWLHQISLPPNTTVHVTGLPYATAITDVQTWYAELHHIPITHITWGESKKSDRACLLPTLPQLTRLTGLTILCKQALRDLLPFVATSHVTELDIASAMSENDFESNESFFGPAMVTHLVQWLQARPVRAFSFAWMDATDPALLLAVGAHQTLKKLSISCGTADTTLPFRHLQVPRALQSLSLDAVTFAIDPRSVECLGSALETSNVSTFRLTDSVFKSKDDLKAFLASLARMPLLTHVVLQGNKIRPADCTWVADMLTAAPRLRSLDLSENAIGNVGVETITKAIPTAPHLHTLRLNEVEVGRRAMANALLKSAMAKPMREIQMTGNPFKKWEKVKIRELIKQAPKDLTIVFDEPST</sequence>
<evidence type="ECO:0000313" key="4">
    <source>
        <dbReference type="EMBL" id="KAF0688302.1"/>
    </source>
</evidence>
<dbReference type="GO" id="GO:0005096">
    <property type="term" value="F:GTPase activator activity"/>
    <property type="evidence" value="ECO:0007669"/>
    <property type="project" value="UniProtKB-KW"/>
</dbReference>
<dbReference type="OrthoDB" id="262416at2759"/>
<proteinExistence type="predicted"/>
<dbReference type="Proteomes" id="UP000332933">
    <property type="component" value="Unassembled WGS sequence"/>
</dbReference>
<dbReference type="Gene3D" id="3.80.10.10">
    <property type="entry name" value="Ribonuclease Inhibitor"/>
    <property type="match status" value="1"/>
</dbReference>
<evidence type="ECO:0000313" key="6">
    <source>
        <dbReference type="Proteomes" id="UP000332933"/>
    </source>
</evidence>
<dbReference type="InterPro" id="IPR027038">
    <property type="entry name" value="RanGap"/>
</dbReference>
<dbReference type="PANTHER" id="PTHR24113">
    <property type="entry name" value="RAN GTPASE-ACTIVATING PROTEIN 1"/>
    <property type="match status" value="1"/>
</dbReference>
<accession>A0A485LEQ2</accession>
<dbReference type="GO" id="GO:0031267">
    <property type="term" value="F:small GTPase binding"/>
    <property type="evidence" value="ECO:0007669"/>
    <property type="project" value="TreeGrafter"/>
</dbReference>
<dbReference type="SUPFAM" id="SSF52047">
    <property type="entry name" value="RNI-like"/>
    <property type="match status" value="1"/>
</dbReference>
<dbReference type="PANTHER" id="PTHR24113:SF12">
    <property type="entry name" value="RAN GTPASE-ACTIVATING PROTEIN 1"/>
    <property type="match status" value="1"/>
</dbReference>
<dbReference type="GO" id="GO:0048471">
    <property type="term" value="C:perinuclear region of cytoplasm"/>
    <property type="evidence" value="ECO:0007669"/>
    <property type="project" value="TreeGrafter"/>
</dbReference>
<dbReference type="EMBL" id="CAADRA010006763">
    <property type="protein sequence ID" value="VFT96764.1"/>
    <property type="molecule type" value="Genomic_DNA"/>
</dbReference>
<reference evidence="5 6" key="1">
    <citation type="submission" date="2019-03" db="EMBL/GenBank/DDBJ databases">
        <authorList>
            <person name="Gaulin E."/>
            <person name="Dumas B."/>
        </authorList>
    </citation>
    <scope>NUCLEOTIDE SEQUENCE [LARGE SCALE GENOMIC DNA]</scope>
    <source>
        <strain evidence="5">CBS 568.67</strain>
    </source>
</reference>
<dbReference type="AlphaFoldDB" id="A0A485LEQ2"/>
<dbReference type="Pfam" id="PF13516">
    <property type="entry name" value="LRR_6"/>
    <property type="match status" value="1"/>
</dbReference>
<dbReference type="InterPro" id="IPR032675">
    <property type="entry name" value="LRR_dom_sf"/>
</dbReference>
<dbReference type="GO" id="GO:0005829">
    <property type="term" value="C:cytosol"/>
    <property type="evidence" value="ECO:0007669"/>
    <property type="project" value="TreeGrafter"/>
</dbReference>
<reference evidence="4" key="2">
    <citation type="submission" date="2019-06" db="EMBL/GenBank/DDBJ databases">
        <title>Genomics analysis of Aphanomyces spp. identifies a new class of oomycete effector associated with host adaptation.</title>
        <authorList>
            <person name="Gaulin E."/>
        </authorList>
    </citation>
    <scope>NUCLEOTIDE SEQUENCE</scope>
    <source>
        <strain evidence="4">CBS 578.67</strain>
    </source>
</reference>
<evidence type="ECO:0000256" key="3">
    <source>
        <dbReference type="ARBA" id="ARBA00022737"/>
    </source>
</evidence>
<keyword evidence="3" id="KW-0677">Repeat</keyword>
<evidence type="ECO:0000256" key="1">
    <source>
        <dbReference type="ARBA" id="ARBA00022468"/>
    </source>
</evidence>
<keyword evidence="2" id="KW-0433">Leucine-rich repeat</keyword>
<dbReference type="GO" id="GO:0005634">
    <property type="term" value="C:nucleus"/>
    <property type="evidence" value="ECO:0007669"/>
    <property type="project" value="TreeGrafter"/>
</dbReference>
<protein>
    <submittedName>
        <fullName evidence="5">Aste57867_20069 protein</fullName>
    </submittedName>
</protein>
<organism evidence="5 6">
    <name type="scientific">Aphanomyces stellatus</name>
    <dbReference type="NCBI Taxonomy" id="120398"/>
    <lineage>
        <taxon>Eukaryota</taxon>
        <taxon>Sar</taxon>
        <taxon>Stramenopiles</taxon>
        <taxon>Oomycota</taxon>
        <taxon>Saprolegniomycetes</taxon>
        <taxon>Saprolegniales</taxon>
        <taxon>Verrucalvaceae</taxon>
        <taxon>Aphanomyces</taxon>
    </lineage>
</organism>
<keyword evidence="1" id="KW-0343">GTPase activation</keyword>
<gene>
    <name evidence="5" type="primary">Aste57867_20069</name>
    <name evidence="4" type="ORF">As57867_020003</name>
    <name evidence="5" type="ORF">ASTE57867_20069</name>
</gene>
<keyword evidence="6" id="KW-1185">Reference proteome</keyword>
<name>A0A485LEQ2_9STRA</name>
<dbReference type="GO" id="GO:0006913">
    <property type="term" value="P:nucleocytoplasmic transport"/>
    <property type="evidence" value="ECO:0007669"/>
    <property type="project" value="TreeGrafter"/>
</dbReference>
<dbReference type="EMBL" id="VJMH01006740">
    <property type="protein sequence ID" value="KAF0688302.1"/>
    <property type="molecule type" value="Genomic_DNA"/>
</dbReference>
<dbReference type="InterPro" id="IPR001611">
    <property type="entry name" value="Leu-rich_rpt"/>
</dbReference>
<evidence type="ECO:0000313" key="5">
    <source>
        <dbReference type="EMBL" id="VFT96764.1"/>
    </source>
</evidence>